<dbReference type="EMBL" id="UOFQ01000195">
    <property type="protein sequence ID" value="VAW90478.1"/>
    <property type="molecule type" value="Genomic_DNA"/>
</dbReference>
<organism evidence="1">
    <name type="scientific">hydrothermal vent metagenome</name>
    <dbReference type="NCBI Taxonomy" id="652676"/>
    <lineage>
        <taxon>unclassified sequences</taxon>
        <taxon>metagenomes</taxon>
        <taxon>ecological metagenomes</taxon>
    </lineage>
</organism>
<reference evidence="1" key="1">
    <citation type="submission" date="2018-06" db="EMBL/GenBank/DDBJ databases">
        <authorList>
            <person name="Zhirakovskaya E."/>
        </authorList>
    </citation>
    <scope>NUCLEOTIDE SEQUENCE</scope>
</reference>
<name>A0A3B0ZAP6_9ZZZZ</name>
<proteinExistence type="predicted"/>
<accession>A0A3B0ZAP6</accession>
<sequence length="91" mass="10681">MRESPVEEINTRSDGDVLNDILDNVLTINKKVSRRSGHDKYVDPHHAEELLNRFLKMDLDREDIEEALEDIVPRHWTGKKLRAIFGKEQDE</sequence>
<evidence type="ECO:0000313" key="1">
    <source>
        <dbReference type="EMBL" id="VAW90478.1"/>
    </source>
</evidence>
<gene>
    <name evidence="1" type="ORF">MNBD_GAMMA17-1730</name>
</gene>
<protein>
    <submittedName>
        <fullName evidence="1">Uncharacterized protein</fullName>
    </submittedName>
</protein>
<dbReference type="AlphaFoldDB" id="A0A3B0ZAP6"/>